<dbReference type="InterPro" id="IPR038425">
    <property type="entry name" value="GAT_sf"/>
</dbReference>
<evidence type="ECO:0000259" key="8">
    <source>
        <dbReference type="PROSITE" id="PS50909"/>
    </source>
</evidence>
<evidence type="ECO:0000256" key="5">
    <source>
        <dbReference type="ARBA" id="ARBA00023136"/>
    </source>
</evidence>
<dbReference type="Pfam" id="PF03127">
    <property type="entry name" value="GAT"/>
    <property type="match status" value="1"/>
</dbReference>
<dbReference type="InterPro" id="IPR002014">
    <property type="entry name" value="VHS_dom"/>
</dbReference>
<feature type="compositionally biased region" description="Polar residues" evidence="6">
    <location>
        <begin position="602"/>
        <end position="614"/>
    </location>
</feature>
<keyword evidence="3" id="KW-0813">Transport</keyword>
<dbReference type="PANTHER" id="PTHR45898:SF2">
    <property type="entry name" value="TOM1-LIKE PROTEIN 6"/>
    <property type="match status" value="1"/>
</dbReference>
<evidence type="ECO:0000313" key="9">
    <source>
        <dbReference type="EMBL" id="JAT57158.1"/>
    </source>
</evidence>
<feature type="region of interest" description="Disordered" evidence="6">
    <location>
        <begin position="285"/>
        <end position="387"/>
    </location>
</feature>
<dbReference type="GO" id="GO:0016020">
    <property type="term" value="C:membrane"/>
    <property type="evidence" value="ECO:0007669"/>
    <property type="project" value="UniProtKB-SubCell"/>
</dbReference>
<dbReference type="InterPro" id="IPR008942">
    <property type="entry name" value="ENTH_VHS"/>
</dbReference>
<evidence type="ECO:0000256" key="2">
    <source>
        <dbReference type="ARBA" id="ARBA00007708"/>
    </source>
</evidence>
<comment type="similarity">
    <text evidence="2">Belongs to the TOM1 family.</text>
</comment>
<feature type="region of interest" description="Disordered" evidence="6">
    <location>
        <begin position="460"/>
        <end position="541"/>
    </location>
</feature>
<feature type="compositionally biased region" description="Low complexity" evidence="6">
    <location>
        <begin position="287"/>
        <end position="303"/>
    </location>
</feature>
<dbReference type="AlphaFoldDB" id="A0A1D1YR71"/>
<feature type="compositionally biased region" description="Polar residues" evidence="6">
    <location>
        <begin position="530"/>
        <end position="541"/>
    </location>
</feature>
<dbReference type="CDD" id="cd14231">
    <property type="entry name" value="GAT_GGA-like_plant"/>
    <property type="match status" value="1"/>
</dbReference>
<name>A0A1D1YR71_9ARAE</name>
<feature type="compositionally biased region" description="Polar residues" evidence="6">
    <location>
        <begin position="501"/>
        <end position="514"/>
    </location>
</feature>
<feature type="domain" description="GAT" evidence="8">
    <location>
        <begin position="191"/>
        <end position="279"/>
    </location>
</feature>
<dbReference type="SMART" id="SM00288">
    <property type="entry name" value="VHS"/>
    <property type="match status" value="1"/>
</dbReference>
<dbReference type="GO" id="GO:0043130">
    <property type="term" value="F:ubiquitin binding"/>
    <property type="evidence" value="ECO:0007669"/>
    <property type="project" value="InterPro"/>
</dbReference>
<feature type="compositionally biased region" description="Low complexity" evidence="6">
    <location>
        <begin position="517"/>
        <end position="529"/>
    </location>
</feature>
<comment type="subcellular location">
    <subcellularLocation>
        <location evidence="1">Membrane</location>
        <topology evidence="1">Peripheral membrane protein</topology>
    </subcellularLocation>
</comment>
<evidence type="ECO:0000256" key="4">
    <source>
        <dbReference type="ARBA" id="ARBA00022927"/>
    </source>
</evidence>
<dbReference type="Gene3D" id="1.20.58.160">
    <property type="match status" value="1"/>
</dbReference>
<accession>A0A1D1YR71</accession>
<dbReference type="Pfam" id="PF00790">
    <property type="entry name" value="VHS"/>
    <property type="match status" value="1"/>
</dbReference>
<dbReference type="Gene3D" id="1.25.40.90">
    <property type="match status" value="1"/>
</dbReference>
<dbReference type="SUPFAM" id="SSF48464">
    <property type="entry name" value="ENTH/VHS domain"/>
    <property type="match status" value="1"/>
</dbReference>
<keyword evidence="5" id="KW-0472">Membrane</keyword>
<dbReference type="GO" id="GO:0005737">
    <property type="term" value="C:cytoplasm"/>
    <property type="evidence" value="ECO:0007669"/>
    <property type="project" value="UniProtKB-ARBA"/>
</dbReference>
<organism evidence="9">
    <name type="scientific">Anthurium amnicola</name>
    <dbReference type="NCBI Taxonomy" id="1678845"/>
    <lineage>
        <taxon>Eukaryota</taxon>
        <taxon>Viridiplantae</taxon>
        <taxon>Streptophyta</taxon>
        <taxon>Embryophyta</taxon>
        <taxon>Tracheophyta</taxon>
        <taxon>Spermatophyta</taxon>
        <taxon>Magnoliopsida</taxon>
        <taxon>Liliopsida</taxon>
        <taxon>Araceae</taxon>
        <taxon>Pothoideae</taxon>
        <taxon>Potheae</taxon>
        <taxon>Anthurium</taxon>
    </lineage>
</organism>
<feature type="region of interest" description="Disordered" evidence="6">
    <location>
        <begin position="589"/>
        <end position="614"/>
    </location>
</feature>
<dbReference type="PROSITE" id="PS50179">
    <property type="entry name" value="VHS"/>
    <property type="match status" value="1"/>
</dbReference>
<dbReference type="CDD" id="cd03561">
    <property type="entry name" value="VHS"/>
    <property type="match status" value="1"/>
</dbReference>
<feature type="compositionally biased region" description="Low complexity" evidence="6">
    <location>
        <begin position="350"/>
        <end position="376"/>
    </location>
</feature>
<dbReference type="GO" id="GO:0035091">
    <property type="term" value="F:phosphatidylinositol binding"/>
    <property type="evidence" value="ECO:0007669"/>
    <property type="project" value="InterPro"/>
</dbReference>
<dbReference type="PROSITE" id="PS50909">
    <property type="entry name" value="GAT"/>
    <property type="match status" value="1"/>
</dbReference>
<gene>
    <name evidence="9" type="primary">Tom1l2_4</name>
    <name evidence="9" type="ORF">g.85201</name>
</gene>
<evidence type="ECO:0000256" key="1">
    <source>
        <dbReference type="ARBA" id="ARBA00004170"/>
    </source>
</evidence>
<dbReference type="EMBL" id="GDJX01010778">
    <property type="protein sequence ID" value="JAT57158.1"/>
    <property type="molecule type" value="Transcribed_RNA"/>
</dbReference>
<protein>
    <submittedName>
        <fullName evidence="9">TOM1-like protein 2</fullName>
    </submittedName>
</protein>
<evidence type="ECO:0000256" key="6">
    <source>
        <dbReference type="SAM" id="MobiDB-lite"/>
    </source>
</evidence>
<evidence type="ECO:0000256" key="3">
    <source>
        <dbReference type="ARBA" id="ARBA00022448"/>
    </source>
</evidence>
<feature type="compositionally biased region" description="Low complexity" evidence="6">
    <location>
        <begin position="414"/>
        <end position="423"/>
    </location>
</feature>
<dbReference type="InterPro" id="IPR004152">
    <property type="entry name" value="GAT_dom"/>
</dbReference>
<evidence type="ECO:0000259" key="7">
    <source>
        <dbReference type="PROSITE" id="PS50179"/>
    </source>
</evidence>
<proteinExistence type="inferred from homology"/>
<dbReference type="GO" id="GO:0043328">
    <property type="term" value="P:protein transport to vacuole involved in ubiquitin-dependent protein catabolic process via the multivesicular body sorting pathway"/>
    <property type="evidence" value="ECO:0007669"/>
    <property type="project" value="InterPro"/>
</dbReference>
<feature type="compositionally biased region" description="Low complexity" evidence="6">
    <location>
        <begin position="460"/>
        <end position="493"/>
    </location>
</feature>
<feature type="compositionally biased region" description="Pro residues" evidence="6">
    <location>
        <begin position="404"/>
        <end position="413"/>
    </location>
</feature>
<keyword evidence="4" id="KW-0653">Protein transport</keyword>
<dbReference type="SUPFAM" id="SSF89009">
    <property type="entry name" value="GAT-like domain"/>
    <property type="match status" value="1"/>
</dbReference>
<feature type="domain" description="VHS" evidence="7">
    <location>
        <begin position="19"/>
        <end position="148"/>
    </location>
</feature>
<feature type="region of interest" description="Disordered" evidence="6">
    <location>
        <begin position="400"/>
        <end position="437"/>
    </location>
</feature>
<dbReference type="PANTHER" id="PTHR45898">
    <property type="entry name" value="TOM1-LIKE PROTEIN"/>
    <property type="match status" value="1"/>
</dbReference>
<dbReference type="InterPro" id="IPR044836">
    <property type="entry name" value="TOL_plant"/>
</dbReference>
<sequence length="614" mass="66257">MSSSSSSSSSSASVRVEKATSDLLIGPDWTMNMEICDSINSDNWQAKDVVKAVKKRLQHKNPRVQFLALTLLETMMKNCGDYVHLQVVERGVLQELVKIVKKKMDMQVRDKILVLLDSWQEAFGGPGGKYPQYYWAYAELRQFGIQFPQRSGDTAPIFTPPVTQTVPRHPPVGYGMPNNSSIRLEEAMASEMGNLSISDLDSIHRVMEVLNDMLQALNANDCAAIKDDVIVDLVDQCRSNQKRLMHLVNSTGDEELLAQGLALNDSLQSLLAKHDAIASGCPLPAEVSSSVPSPNTPTIPITIASGHSEDEEEEDDGFSQLARRNMKAHTAPPQSSSVSVGGPDTSADKSITTTASTVTNSTAESSASAPDYALALPDPPAPVRTSAKEQDMIDLLSITLSSNPSPPHTPLTPPSVSSGGSHVPFPPTTAGYPYNPQHQPVNQGFIPYNSYVVPWAQQIPTQHQPQSQTQQLGQPELRPNFQSQHPQFPQYSSYPPPPWASQESAAANHSSNPRQFAASHSNSAAVNVHTQSSGLVQQSHSLGTRGNNVLTIGQTQVNAKPSQTAAVAPAKPFIPSYRLFEDLVDFRNSGGGLKTSGMPPNLSGSSSQNMVGRK</sequence>
<reference evidence="9" key="1">
    <citation type="submission" date="2015-07" db="EMBL/GenBank/DDBJ databases">
        <title>Transcriptome Assembly of Anthurium amnicola.</title>
        <authorList>
            <person name="Suzuki J."/>
        </authorList>
    </citation>
    <scope>NUCLEOTIDE SEQUENCE</scope>
</reference>
<dbReference type="FunFam" id="1.25.40.90:FF:000028">
    <property type="entry name" value="TOM1-like protein 2"/>
    <property type="match status" value="1"/>
</dbReference>